<dbReference type="InterPro" id="IPR003599">
    <property type="entry name" value="Ig_sub"/>
</dbReference>
<dbReference type="EMBL" id="CAXKWB010016995">
    <property type="protein sequence ID" value="CAL4117644.1"/>
    <property type="molecule type" value="Genomic_DNA"/>
</dbReference>
<keyword evidence="10" id="KW-1185">Reference proteome</keyword>
<dbReference type="Pfam" id="PF07679">
    <property type="entry name" value="I-set"/>
    <property type="match status" value="1"/>
</dbReference>
<evidence type="ECO:0000256" key="7">
    <source>
        <dbReference type="ARBA" id="ARBA00023319"/>
    </source>
</evidence>
<comment type="subcellular location">
    <subcellularLocation>
        <location evidence="1">Cell membrane</location>
    </subcellularLocation>
</comment>
<dbReference type="GO" id="GO:0030424">
    <property type="term" value="C:axon"/>
    <property type="evidence" value="ECO:0007669"/>
    <property type="project" value="TreeGrafter"/>
</dbReference>
<dbReference type="InterPro" id="IPR003598">
    <property type="entry name" value="Ig_sub2"/>
</dbReference>
<dbReference type="GO" id="GO:0005886">
    <property type="term" value="C:plasma membrane"/>
    <property type="evidence" value="ECO:0007669"/>
    <property type="project" value="UniProtKB-SubCell"/>
</dbReference>
<proteinExistence type="predicted"/>
<dbReference type="Gene3D" id="2.60.40.10">
    <property type="entry name" value="Immunoglobulins"/>
    <property type="match status" value="1"/>
</dbReference>
<dbReference type="GO" id="GO:0007411">
    <property type="term" value="P:axon guidance"/>
    <property type="evidence" value="ECO:0007669"/>
    <property type="project" value="TreeGrafter"/>
</dbReference>
<evidence type="ECO:0000256" key="2">
    <source>
        <dbReference type="ARBA" id="ARBA00022475"/>
    </source>
</evidence>
<organism evidence="9 10">
    <name type="scientific">Meganyctiphanes norvegica</name>
    <name type="common">Northern krill</name>
    <name type="synonym">Thysanopoda norvegica</name>
    <dbReference type="NCBI Taxonomy" id="48144"/>
    <lineage>
        <taxon>Eukaryota</taxon>
        <taxon>Metazoa</taxon>
        <taxon>Ecdysozoa</taxon>
        <taxon>Arthropoda</taxon>
        <taxon>Crustacea</taxon>
        <taxon>Multicrustacea</taxon>
        <taxon>Malacostraca</taxon>
        <taxon>Eumalacostraca</taxon>
        <taxon>Eucarida</taxon>
        <taxon>Euphausiacea</taxon>
        <taxon>Euphausiidae</taxon>
        <taxon>Meganyctiphanes</taxon>
    </lineage>
</organism>
<dbReference type="PANTHER" id="PTHR10075:SF100">
    <property type="entry name" value="FASCICLIN-2"/>
    <property type="match status" value="1"/>
</dbReference>
<dbReference type="GO" id="GO:0007156">
    <property type="term" value="P:homophilic cell adhesion via plasma membrane adhesion molecules"/>
    <property type="evidence" value="ECO:0007669"/>
    <property type="project" value="TreeGrafter"/>
</dbReference>
<dbReference type="InterPro" id="IPR036179">
    <property type="entry name" value="Ig-like_dom_sf"/>
</dbReference>
<accession>A0AAV2R6T5</accession>
<dbReference type="GO" id="GO:0070593">
    <property type="term" value="P:dendrite self-avoidance"/>
    <property type="evidence" value="ECO:0007669"/>
    <property type="project" value="TreeGrafter"/>
</dbReference>
<keyword evidence="2" id="KW-1003">Cell membrane</keyword>
<evidence type="ECO:0000256" key="3">
    <source>
        <dbReference type="ARBA" id="ARBA00022737"/>
    </source>
</evidence>
<evidence type="ECO:0000259" key="8">
    <source>
        <dbReference type="PROSITE" id="PS50835"/>
    </source>
</evidence>
<dbReference type="PANTHER" id="PTHR10075">
    <property type="entry name" value="BASIGIN RELATED"/>
    <property type="match status" value="1"/>
</dbReference>
<feature type="non-terminal residue" evidence="9">
    <location>
        <position position="120"/>
    </location>
</feature>
<dbReference type="GO" id="GO:0098632">
    <property type="term" value="F:cell-cell adhesion mediator activity"/>
    <property type="evidence" value="ECO:0007669"/>
    <property type="project" value="TreeGrafter"/>
</dbReference>
<keyword evidence="6" id="KW-0325">Glycoprotein</keyword>
<dbReference type="InterPro" id="IPR007110">
    <property type="entry name" value="Ig-like_dom"/>
</dbReference>
<dbReference type="SUPFAM" id="SSF48726">
    <property type="entry name" value="Immunoglobulin"/>
    <property type="match status" value="1"/>
</dbReference>
<sequence length="120" mass="12956">GPPHVRPMGQMTAVAGETFVITCPVAGYPVDKIVWKKDGELLPTSHRQQLFDNGTLIIEQVSRGSDEGQYSCSAQTNKGQHDTQQLSISVMVPPQIAPFNFANGTRAGMRASVTCLVREG</sequence>
<dbReference type="InterPro" id="IPR013098">
    <property type="entry name" value="Ig_I-set"/>
</dbReference>
<dbReference type="Proteomes" id="UP001497623">
    <property type="component" value="Unassembled WGS sequence"/>
</dbReference>
<dbReference type="InterPro" id="IPR013783">
    <property type="entry name" value="Ig-like_fold"/>
</dbReference>
<keyword evidence="4" id="KW-0472">Membrane</keyword>
<dbReference type="PROSITE" id="PS50835">
    <property type="entry name" value="IG_LIKE"/>
    <property type="match status" value="1"/>
</dbReference>
<evidence type="ECO:0000256" key="5">
    <source>
        <dbReference type="ARBA" id="ARBA00023157"/>
    </source>
</evidence>
<evidence type="ECO:0000313" key="10">
    <source>
        <dbReference type="Proteomes" id="UP001497623"/>
    </source>
</evidence>
<dbReference type="SMART" id="SM00409">
    <property type="entry name" value="IG"/>
    <property type="match status" value="1"/>
</dbReference>
<dbReference type="AlphaFoldDB" id="A0AAV2R6T5"/>
<keyword evidence="5" id="KW-1015">Disulfide bond</keyword>
<name>A0AAV2R6T5_MEGNR</name>
<dbReference type="FunFam" id="2.60.40.10:FF:000005">
    <property type="entry name" value="Neuronal cell adhesion molecule"/>
    <property type="match status" value="1"/>
</dbReference>
<dbReference type="CDD" id="cd20958">
    <property type="entry name" value="IgI_5_Dscam"/>
    <property type="match status" value="1"/>
</dbReference>
<gene>
    <name evidence="9" type="ORF">MNOR_LOCUS21252</name>
</gene>
<evidence type="ECO:0000256" key="6">
    <source>
        <dbReference type="ARBA" id="ARBA00023180"/>
    </source>
</evidence>
<evidence type="ECO:0000313" key="9">
    <source>
        <dbReference type="EMBL" id="CAL4117644.1"/>
    </source>
</evidence>
<evidence type="ECO:0000256" key="1">
    <source>
        <dbReference type="ARBA" id="ARBA00004236"/>
    </source>
</evidence>
<evidence type="ECO:0000256" key="4">
    <source>
        <dbReference type="ARBA" id="ARBA00023136"/>
    </source>
</evidence>
<feature type="non-terminal residue" evidence="9">
    <location>
        <position position="1"/>
    </location>
</feature>
<feature type="domain" description="Ig-like" evidence="8">
    <location>
        <begin position="3"/>
        <end position="89"/>
    </location>
</feature>
<comment type="caution">
    <text evidence="9">The sequence shown here is derived from an EMBL/GenBank/DDBJ whole genome shotgun (WGS) entry which is preliminary data.</text>
</comment>
<keyword evidence="3" id="KW-0677">Repeat</keyword>
<protein>
    <recommendedName>
        <fullName evidence="8">Ig-like domain-containing protein</fullName>
    </recommendedName>
</protein>
<reference evidence="9 10" key="1">
    <citation type="submission" date="2024-05" db="EMBL/GenBank/DDBJ databases">
        <authorList>
            <person name="Wallberg A."/>
        </authorList>
    </citation>
    <scope>NUCLEOTIDE SEQUENCE [LARGE SCALE GENOMIC DNA]</scope>
</reference>
<dbReference type="SMART" id="SM00408">
    <property type="entry name" value="IGc2"/>
    <property type="match status" value="1"/>
</dbReference>
<keyword evidence="7" id="KW-0393">Immunoglobulin domain</keyword>